<protein>
    <recommendedName>
        <fullName evidence="3">C2 domain-containing protein</fullName>
    </recommendedName>
</protein>
<dbReference type="InterPro" id="IPR035892">
    <property type="entry name" value="C2_domain_sf"/>
</dbReference>
<evidence type="ECO:0000256" key="1">
    <source>
        <dbReference type="SAM" id="MobiDB-lite"/>
    </source>
</evidence>
<dbReference type="EMBL" id="HBEP01003048">
    <property type="protein sequence ID" value="CAD8469698.1"/>
    <property type="molecule type" value="Transcribed_RNA"/>
</dbReference>
<dbReference type="Gene3D" id="2.60.40.150">
    <property type="entry name" value="C2 domain"/>
    <property type="match status" value="1"/>
</dbReference>
<organism evidence="2">
    <name type="scientific">Phaeocystis antarctica</name>
    <dbReference type="NCBI Taxonomy" id="33657"/>
    <lineage>
        <taxon>Eukaryota</taxon>
        <taxon>Haptista</taxon>
        <taxon>Haptophyta</taxon>
        <taxon>Prymnesiophyceae</taxon>
        <taxon>Phaeocystales</taxon>
        <taxon>Phaeocystaceae</taxon>
        <taxon>Phaeocystis</taxon>
    </lineage>
</organism>
<sequence length="205" mass="22145">MGGAMSRVALAVVEGCGLLGLRRLFRQPYSGPICVIEIVGVELKPSANCGLDWRSPFGMLANGLPDLRVEWTHGSVSGETQVEECTYSPTFFHSRKLPYTSGEGVSFQVVDVDTFSHNEVVGRCFWSATDMQKAMKSNTPKVLSLGEGVGELKVLVHGPYKSSYNAGMLDEKGSSNEQALAKSRTAATTVPAPQTLRRSATWTGR</sequence>
<reference evidence="2" key="1">
    <citation type="submission" date="2021-01" db="EMBL/GenBank/DDBJ databases">
        <authorList>
            <person name="Corre E."/>
            <person name="Pelletier E."/>
            <person name="Niang G."/>
            <person name="Scheremetjew M."/>
            <person name="Finn R."/>
            <person name="Kale V."/>
            <person name="Holt S."/>
            <person name="Cochrane G."/>
            <person name="Meng A."/>
            <person name="Brown T."/>
            <person name="Cohen L."/>
        </authorList>
    </citation>
    <scope>NUCLEOTIDE SEQUENCE</scope>
    <source>
        <strain evidence="2">CCMP1374</strain>
    </source>
</reference>
<gene>
    <name evidence="2" type="ORF">PANT1444_LOCUS1752</name>
</gene>
<evidence type="ECO:0000313" key="2">
    <source>
        <dbReference type="EMBL" id="CAD8469698.1"/>
    </source>
</evidence>
<name>A0A7S0E2B4_9EUKA</name>
<proteinExistence type="predicted"/>
<dbReference type="AlphaFoldDB" id="A0A7S0E2B4"/>
<feature type="compositionally biased region" description="Polar residues" evidence="1">
    <location>
        <begin position="185"/>
        <end position="205"/>
    </location>
</feature>
<evidence type="ECO:0008006" key="3">
    <source>
        <dbReference type="Google" id="ProtNLM"/>
    </source>
</evidence>
<feature type="region of interest" description="Disordered" evidence="1">
    <location>
        <begin position="171"/>
        <end position="205"/>
    </location>
</feature>
<accession>A0A7S0E2B4</accession>
<dbReference type="SUPFAM" id="SSF49562">
    <property type="entry name" value="C2 domain (Calcium/lipid-binding domain, CaLB)"/>
    <property type="match status" value="1"/>
</dbReference>